<name>A0A3A4K1W4_9NOCA</name>
<dbReference type="GO" id="GO:0008684">
    <property type="term" value="F:2-oxopent-4-enoate hydratase activity"/>
    <property type="evidence" value="ECO:0007669"/>
    <property type="project" value="TreeGrafter"/>
</dbReference>
<dbReference type="OrthoDB" id="9792137at2"/>
<feature type="domain" description="Fumarylacetoacetase-like C-terminal" evidence="2">
    <location>
        <begin position="121"/>
        <end position="247"/>
    </location>
</feature>
<dbReference type="SUPFAM" id="SSF56529">
    <property type="entry name" value="FAH"/>
    <property type="match status" value="1"/>
</dbReference>
<dbReference type="InterPro" id="IPR011234">
    <property type="entry name" value="Fumarylacetoacetase-like_C"/>
</dbReference>
<gene>
    <name evidence="3" type="ORF">D5S18_21605</name>
</gene>
<dbReference type="GO" id="GO:0005737">
    <property type="term" value="C:cytoplasm"/>
    <property type="evidence" value="ECO:0007669"/>
    <property type="project" value="TreeGrafter"/>
</dbReference>
<accession>A0A3A4K1W4</accession>
<dbReference type="PANTHER" id="PTHR30143:SF0">
    <property type="entry name" value="2-KETO-4-PENTENOATE HYDRATASE"/>
    <property type="match status" value="1"/>
</dbReference>
<evidence type="ECO:0000313" key="3">
    <source>
        <dbReference type="EMBL" id="RJO73760.1"/>
    </source>
</evidence>
<organism evidence="3 4">
    <name type="scientific">Nocardia panacis</name>
    <dbReference type="NCBI Taxonomy" id="2340916"/>
    <lineage>
        <taxon>Bacteria</taxon>
        <taxon>Bacillati</taxon>
        <taxon>Actinomycetota</taxon>
        <taxon>Actinomycetes</taxon>
        <taxon>Mycobacteriales</taxon>
        <taxon>Nocardiaceae</taxon>
        <taxon>Nocardia</taxon>
    </lineage>
</organism>
<dbReference type="EMBL" id="QZFU01000023">
    <property type="protein sequence ID" value="RJO73760.1"/>
    <property type="molecule type" value="Genomic_DNA"/>
</dbReference>
<dbReference type="RefSeq" id="WP_120042836.1">
    <property type="nucleotide sequence ID" value="NZ_QZFU01000023.1"/>
</dbReference>
<protein>
    <submittedName>
        <fullName evidence="3">4-oxalocrotonate decarboxylase</fullName>
    </submittedName>
</protein>
<keyword evidence="1" id="KW-0456">Lyase</keyword>
<evidence type="ECO:0000259" key="2">
    <source>
        <dbReference type="Pfam" id="PF01557"/>
    </source>
</evidence>
<dbReference type="InterPro" id="IPR036663">
    <property type="entry name" value="Fumarylacetoacetase_C_sf"/>
</dbReference>
<evidence type="ECO:0000313" key="4">
    <source>
        <dbReference type="Proteomes" id="UP000266677"/>
    </source>
</evidence>
<sequence>MTNPNIEALAARLDAATRTANSIAQLTLSHTLTLEDAYAVQRAGIAARVARGDGVVGVKLGLTSRAKAIQMGVTEVIAGVLTESMRIADGGTVAVGPMIHPRVEPEVAFRLDAAGAAIEVAPALEIIDSRYRDFKFRLADVVADNTSAARFAVGAWRPLADVPDLADLETIMAIDGVVAETGSTADILGHPLRAIETVQRLSRTHGLPLIPGAIVLAGAATAAVPLPIVPLSNVTVSVTGLGRVAITIGATDD</sequence>
<dbReference type="InterPro" id="IPR050772">
    <property type="entry name" value="Hydratase-Decarb/MhpD_sf"/>
</dbReference>
<proteinExistence type="predicted"/>
<dbReference type="Gene3D" id="3.90.850.10">
    <property type="entry name" value="Fumarylacetoacetase-like, C-terminal domain"/>
    <property type="match status" value="1"/>
</dbReference>
<keyword evidence="4" id="KW-1185">Reference proteome</keyword>
<dbReference type="PANTHER" id="PTHR30143">
    <property type="entry name" value="ACID HYDRATASE"/>
    <property type="match status" value="1"/>
</dbReference>
<dbReference type="AlphaFoldDB" id="A0A3A4K1W4"/>
<comment type="caution">
    <text evidence="3">The sequence shown here is derived from an EMBL/GenBank/DDBJ whole genome shotgun (WGS) entry which is preliminary data.</text>
</comment>
<dbReference type="Proteomes" id="UP000266677">
    <property type="component" value="Unassembled WGS sequence"/>
</dbReference>
<reference evidence="3 4" key="1">
    <citation type="submission" date="2018-09" db="EMBL/GenBank/DDBJ databases">
        <title>YIM PH21274 draft genome.</title>
        <authorList>
            <person name="Miao C."/>
        </authorList>
    </citation>
    <scope>NUCLEOTIDE SEQUENCE [LARGE SCALE GENOMIC DNA]</scope>
    <source>
        <strain evidence="3 4">YIM PH 21724</strain>
    </source>
</reference>
<evidence type="ECO:0000256" key="1">
    <source>
        <dbReference type="ARBA" id="ARBA00023239"/>
    </source>
</evidence>
<dbReference type="Pfam" id="PF01557">
    <property type="entry name" value="FAA_hydrolase"/>
    <property type="match status" value="1"/>
</dbReference>